<evidence type="ECO:0000259" key="9">
    <source>
        <dbReference type="Pfam" id="PF00082"/>
    </source>
</evidence>
<feature type="active site" description="Charge relay system" evidence="5">
    <location>
        <position position="453"/>
    </location>
</feature>
<gene>
    <name evidence="10" type="ORF">MASS_2p0057</name>
</gene>
<evidence type="ECO:0000313" key="11">
    <source>
        <dbReference type="Proteomes" id="UP000013961"/>
    </source>
</evidence>
<sequence>MAMSATLVATSMIGGTGVAAAIEPPGVDPAALPAAGEPGPEHEMKQTAACDTGVLVAEPDVKLPAPGFAMLNIEQAWKFSTGAGVTVGIVDTGVKPNPRLPRLYAGGDYVMGKKDIGGLEDCEGHGTVVASIIGAQPSDPARKPPTRPENAPPLPPPPPPPGQGAPVTPSPTPVPVTVTVETKAPPPPPAPAPPPPPPEDGAAPAAHHQVAPQDQPVMAAGGSYSVAPMRAPPAPMDPPPPPPEQDAFIGVAPDVSLISVRQSSSAFSPVSGGYDPDGRIKKAGDLLGEAKAIRRLADQGARVINLSVESCLNAAYMVNDAAVGAALHYAVVEKDVVVVAAAGNTGEPGQSCQQNPLFDPLRTDDPRDWHQVSTVVSPAWYAGADLVLAVGGVDASKERNGLPMPESIAGPWVSVAAPSTPIIGLGNNPEGSVVNARANLQKPGETVPLWGTSFAAPYVTGVAALVRARFPTLTAAQVMRRIIETAHHPAGGVNNQVGYGIVDPLLALTADVDPGPRLPVPHLTEIVPRPAPPQIVDHTPRKMALIAAAVVVVVAGATLSYAGLRRKDKSHKGLGGR</sequence>
<feature type="compositionally biased region" description="Pro residues" evidence="7">
    <location>
        <begin position="150"/>
        <end position="174"/>
    </location>
</feature>
<evidence type="ECO:0000256" key="8">
    <source>
        <dbReference type="SAM" id="Phobius"/>
    </source>
</evidence>
<feature type="region of interest" description="Disordered" evidence="7">
    <location>
        <begin position="135"/>
        <end position="248"/>
    </location>
</feature>
<dbReference type="AlphaFoldDB" id="A0AB33AJ39"/>
<dbReference type="Gene3D" id="3.40.50.200">
    <property type="entry name" value="Peptidase S8/S53 domain"/>
    <property type="match status" value="2"/>
</dbReference>
<keyword evidence="10" id="KW-0614">Plasmid</keyword>
<dbReference type="PANTHER" id="PTHR42884:SF14">
    <property type="entry name" value="NEUROENDOCRINE CONVERTASE 1"/>
    <property type="match status" value="1"/>
</dbReference>
<dbReference type="PROSITE" id="PS00136">
    <property type="entry name" value="SUBTILASE_ASP"/>
    <property type="match status" value="1"/>
</dbReference>
<evidence type="ECO:0000256" key="5">
    <source>
        <dbReference type="PROSITE-ProRule" id="PRU01240"/>
    </source>
</evidence>
<feature type="compositionally biased region" description="Low complexity" evidence="7">
    <location>
        <begin position="200"/>
        <end position="216"/>
    </location>
</feature>
<dbReference type="InterPro" id="IPR000209">
    <property type="entry name" value="Peptidase_S8/S53_dom"/>
</dbReference>
<organism evidence="10 11">
    <name type="scientific">Mycobacteroides abscessus subsp. bolletii 50594</name>
    <dbReference type="NCBI Taxonomy" id="1303024"/>
    <lineage>
        <taxon>Bacteria</taxon>
        <taxon>Bacillati</taxon>
        <taxon>Actinomycetota</taxon>
        <taxon>Actinomycetes</taxon>
        <taxon>Mycobacteriales</taxon>
        <taxon>Mycobacteriaceae</taxon>
        <taxon>Mycobacteroides</taxon>
        <taxon>Mycobacteroides abscessus</taxon>
    </lineage>
</organism>
<dbReference type="GO" id="GO:0016485">
    <property type="term" value="P:protein processing"/>
    <property type="evidence" value="ECO:0007669"/>
    <property type="project" value="TreeGrafter"/>
</dbReference>
<dbReference type="Proteomes" id="UP000013961">
    <property type="component" value="Plasmid 2"/>
</dbReference>
<dbReference type="InterPro" id="IPR023827">
    <property type="entry name" value="Peptidase_S8_Asp-AS"/>
</dbReference>
<dbReference type="PANTHER" id="PTHR42884">
    <property type="entry name" value="PROPROTEIN CONVERTASE SUBTILISIN/KEXIN-RELATED"/>
    <property type="match status" value="1"/>
</dbReference>
<evidence type="ECO:0000256" key="3">
    <source>
        <dbReference type="ARBA" id="ARBA00022801"/>
    </source>
</evidence>
<dbReference type="KEGG" id="mabb:MASS_2p0057"/>
<reference evidence="10 11" key="1">
    <citation type="journal article" date="2013" name="Genome Announc.">
        <title>Complete Genome Sequence of Mycobacterium massiliense Clinical Strain Asan 50594, Belonging to the Type II Genotype.</title>
        <authorList>
            <person name="Kim B.J."/>
            <person name="Kim B.R."/>
            <person name="Hong S.H."/>
            <person name="Seok S.H."/>
            <person name="Kook Y.H."/>
            <person name="Kim B.J."/>
        </authorList>
    </citation>
    <scope>NUCLEOTIDE SEQUENCE [LARGE SCALE GENOMIC DNA]</scope>
    <source>
        <strain evidence="10 11">50594</strain>
    </source>
</reference>
<dbReference type="PROSITE" id="PS51892">
    <property type="entry name" value="SUBTILASE"/>
    <property type="match status" value="1"/>
</dbReference>
<keyword evidence="8" id="KW-1133">Transmembrane helix</keyword>
<evidence type="ECO:0000256" key="6">
    <source>
        <dbReference type="RuleBase" id="RU003355"/>
    </source>
</evidence>
<feature type="active site" description="Charge relay system" evidence="5">
    <location>
        <position position="91"/>
    </location>
</feature>
<feature type="transmembrane region" description="Helical" evidence="8">
    <location>
        <begin position="543"/>
        <end position="564"/>
    </location>
</feature>
<name>A0AB33AJ39_9MYCO</name>
<keyword evidence="2 5" id="KW-0645">Protease</keyword>
<dbReference type="SUPFAM" id="SSF52743">
    <property type="entry name" value="Subtilisin-like"/>
    <property type="match status" value="1"/>
</dbReference>
<keyword evidence="3 5" id="KW-0378">Hydrolase</keyword>
<feature type="compositionally biased region" description="Pro residues" evidence="7">
    <location>
        <begin position="184"/>
        <end position="199"/>
    </location>
</feature>
<dbReference type="PRINTS" id="PR00723">
    <property type="entry name" value="SUBTILISIN"/>
</dbReference>
<dbReference type="GO" id="GO:0004252">
    <property type="term" value="F:serine-type endopeptidase activity"/>
    <property type="evidence" value="ECO:0007669"/>
    <property type="project" value="UniProtKB-UniRule"/>
</dbReference>
<dbReference type="InterPro" id="IPR015500">
    <property type="entry name" value="Peptidase_S8_subtilisin-rel"/>
</dbReference>
<evidence type="ECO:0000256" key="1">
    <source>
        <dbReference type="ARBA" id="ARBA00011073"/>
    </source>
</evidence>
<protein>
    <submittedName>
        <fullName evidence="10">Protease</fullName>
    </submittedName>
</protein>
<dbReference type="GO" id="GO:0005886">
    <property type="term" value="C:plasma membrane"/>
    <property type="evidence" value="ECO:0007669"/>
    <property type="project" value="TreeGrafter"/>
</dbReference>
<keyword evidence="4 5" id="KW-0720">Serine protease</keyword>
<accession>A0AB33AJ39</accession>
<dbReference type="InterPro" id="IPR023828">
    <property type="entry name" value="Peptidase_S8_Ser-AS"/>
</dbReference>
<keyword evidence="8" id="KW-0472">Membrane</keyword>
<dbReference type="EMBL" id="CP004376">
    <property type="protein sequence ID" value="AGM31768.1"/>
    <property type="molecule type" value="Genomic_DNA"/>
</dbReference>
<dbReference type="CDD" id="cd00306">
    <property type="entry name" value="Peptidases_S8_S53"/>
    <property type="match status" value="1"/>
</dbReference>
<evidence type="ECO:0000256" key="4">
    <source>
        <dbReference type="ARBA" id="ARBA00022825"/>
    </source>
</evidence>
<evidence type="ECO:0000313" key="10">
    <source>
        <dbReference type="EMBL" id="AGM31768.1"/>
    </source>
</evidence>
<dbReference type="InterPro" id="IPR036852">
    <property type="entry name" value="Peptidase_S8/S53_dom_sf"/>
</dbReference>
<keyword evidence="8" id="KW-0812">Transmembrane</keyword>
<feature type="active site" description="Charge relay system" evidence="5">
    <location>
        <position position="125"/>
    </location>
</feature>
<geneLocation type="plasmid" evidence="10 11">
    <name>2</name>
</geneLocation>
<comment type="similarity">
    <text evidence="1 5 6">Belongs to the peptidase S8 family.</text>
</comment>
<proteinExistence type="inferred from homology"/>
<evidence type="ECO:0000256" key="2">
    <source>
        <dbReference type="ARBA" id="ARBA00022670"/>
    </source>
</evidence>
<dbReference type="PROSITE" id="PS00138">
    <property type="entry name" value="SUBTILASE_SER"/>
    <property type="match status" value="1"/>
</dbReference>
<evidence type="ECO:0000256" key="7">
    <source>
        <dbReference type="SAM" id="MobiDB-lite"/>
    </source>
</evidence>
<feature type="compositionally biased region" description="Pro residues" evidence="7">
    <location>
        <begin position="230"/>
        <end position="244"/>
    </location>
</feature>
<feature type="domain" description="Peptidase S8/S53" evidence="9">
    <location>
        <begin position="246"/>
        <end position="500"/>
    </location>
</feature>
<dbReference type="Pfam" id="PF00082">
    <property type="entry name" value="Peptidase_S8"/>
    <property type="match status" value="1"/>
</dbReference>